<dbReference type="GO" id="GO:0003677">
    <property type="term" value="F:DNA binding"/>
    <property type="evidence" value="ECO:0007669"/>
    <property type="project" value="UniProtKB-KW"/>
</dbReference>
<name>A0A7W6LXZ0_9SPHN</name>
<organism evidence="7 8">
    <name type="scientific">Sphingobium scionense</name>
    <dbReference type="NCBI Taxonomy" id="1404341"/>
    <lineage>
        <taxon>Bacteria</taxon>
        <taxon>Pseudomonadati</taxon>
        <taxon>Pseudomonadota</taxon>
        <taxon>Alphaproteobacteria</taxon>
        <taxon>Sphingomonadales</taxon>
        <taxon>Sphingomonadaceae</taxon>
        <taxon>Sphingobium</taxon>
    </lineage>
</organism>
<comment type="similarity">
    <text evidence="1">Belongs to the 'phage' integrase family.</text>
</comment>
<dbReference type="Proteomes" id="UP000590524">
    <property type="component" value="Unassembled WGS sequence"/>
</dbReference>
<evidence type="ECO:0000256" key="4">
    <source>
        <dbReference type="ARBA" id="ARBA00023172"/>
    </source>
</evidence>
<dbReference type="InterPro" id="IPR013762">
    <property type="entry name" value="Integrase-like_cat_sf"/>
</dbReference>
<dbReference type="SUPFAM" id="SSF56349">
    <property type="entry name" value="DNA breaking-rejoining enzymes"/>
    <property type="match status" value="1"/>
</dbReference>
<keyword evidence="3" id="KW-0238">DNA-binding</keyword>
<dbReference type="RefSeq" id="WP_188084391.1">
    <property type="nucleotide sequence ID" value="NZ_JACIEU010000041.1"/>
</dbReference>
<gene>
    <name evidence="7" type="ORF">GGQ90_005426</name>
</gene>
<evidence type="ECO:0000256" key="2">
    <source>
        <dbReference type="ARBA" id="ARBA00022908"/>
    </source>
</evidence>
<dbReference type="InterPro" id="IPR011010">
    <property type="entry name" value="DNA_brk_join_enz"/>
</dbReference>
<dbReference type="PANTHER" id="PTHR30349:SF41">
    <property type="entry name" value="INTEGRASE_RECOMBINASE PROTEIN MJ0367-RELATED"/>
    <property type="match status" value="1"/>
</dbReference>
<dbReference type="EMBL" id="JACIEU010000041">
    <property type="protein sequence ID" value="MBB4151612.1"/>
    <property type="molecule type" value="Genomic_DNA"/>
</dbReference>
<reference evidence="7 8" key="1">
    <citation type="submission" date="2020-08" db="EMBL/GenBank/DDBJ databases">
        <title>Genomic Encyclopedia of Type Strains, Phase IV (KMG-IV): sequencing the most valuable type-strain genomes for metagenomic binning, comparative biology and taxonomic classification.</title>
        <authorList>
            <person name="Goeker M."/>
        </authorList>
    </citation>
    <scope>NUCLEOTIDE SEQUENCE [LARGE SCALE GENOMIC DNA]</scope>
    <source>
        <strain evidence="7 8">DSM 19371</strain>
    </source>
</reference>
<dbReference type="InterPro" id="IPR010998">
    <property type="entry name" value="Integrase_recombinase_N"/>
</dbReference>
<feature type="domain" description="DUF6538" evidence="6">
    <location>
        <begin position="4"/>
        <end position="65"/>
    </location>
</feature>
<dbReference type="AlphaFoldDB" id="A0A7W6LXZ0"/>
<keyword evidence="8" id="KW-1185">Reference proteome</keyword>
<dbReference type="Gene3D" id="1.10.443.10">
    <property type="entry name" value="Intergrase catalytic core"/>
    <property type="match status" value="1"/>
</dbReference>
<evidence type="ECO:0000259" key="6">
    <source>
        <dbReference type="Pfam" id="PF20172"/>
    </source>
</evidence>
<dbReference type="CDD" id="cd01184">
    <property type="entry name" value="INT_C_like_1"/>
    <property type="match status" value="1"/>
</dbReference>
<evidence type="ECO:0000256" key="1">
    <source>
        <dbReference type="ARBA" id="ARBA00008857"/>
    </source>
</evidence>
<dbReference type="Gene3D" id="1.10.150.130">
    <property type="match status" value="1"/>
</dbReference>
<dbReference type="GO" id="GO:0006310">
    <property type="term" value="P:DNA recombination"/>
    <property type="evidence" value="ECO:0007669"/>
    <property type="project" value="UniProtKB-KW"/>
</dbReference>
<accession>A0A7W6LXZ0</accession>
<dbReference type="InterPro" id="IPR046668">
    <property type="entry name" value="DUF6538"/>
</dbReference>
<evidence type="ECO:0000256" key="3">
    <source>
        <dbReference type="ARBA" id="ARBA00023125"/>
    </source>
</evidence>
<sequence length="522" mass="58646">MCSYLHKAPNGVYYFRMTVPADLRPFMGGKREIKMSLGLKDRDAAKLIIPDHTKAAHKLLDQARRDKAAADKPAPMPSLPRSPAQLRRDREQWEWEQEQADLLGQALSDQDSEIEALEPIMDAMMEGRSIDASPADILRAGQLLVQHEREMAEIEQQQLVGRMLGRNQARASEAKNQAVEYEGGTPAGKGKGVYLDTDIVDGWAAERKPSPRGKDAYWRDAKLFNSMIGRKSVEQITKADVMTYKRMLIADPKRSQINVRDRLAYLRTLLEWAAQEDIVPVNVARDVKMAVSERGEKRKDFSIDDLNALFSGSVYKADKRSKAGYGEAAYWMPLIALFMGARREEIGQLRVGDVKRVAYIDAAEQRQEAWCIDITDIGDDDALPNQIKNDASRRLVPLHPKLIELGFVDYVAKLPDQAGRVFPALQPIGIGMKLTDKWGQWFSRYKRACGIDDKAKVFHSFRHTWKTLAVDAGINERVCRQFQGHEGKDAADKYGAAPSMRALVDAIASFRIPGLKLPTPKG</sequence>
<dbReference type="GO" id="GO:0015074">
    <property type="term" value="P:DNA integration"/>
    <property type="evidence" value="ECO:0007669"/>
    <property type="project" value="UniProtKB-KW"/>
</dbReference>
<evidence type="ECO:0000256" key="5">
    <source>
        <dbReference type="SAM" id="MobiDB-lite"/>
    </source>
</evidence>
<evidence type="ECO:0000313" key="8">
    <source>
        <dbReference type="Proteomes" id="UP000590524"/>
    </source>
</evidence>
<keyword evidence="2" id="KW-0229">DNA integration</keyword>
<comment type="caution">
    <text evidence="7">The sequence shown here is derived from an EMBL/GenBank/DDBJ whole genome shotgun (WGS) entry which is preliminary data.</text>
</comment>
<proteinExistence type="inferred from homology"/>
<feature type="region of interest" description="Disordered" evidence="5">
    <location>
        <begin position="64"/>
        <end position="92"/>
    </location>
</feature>
<keyword evidence="4" id="KW-0233">DNA recombination</keyword>
<evidence type="ECO:0000313" key="7">
    <source>
        <dbReference type="EMBL" id="MBB4151612.1"/>
    </source>
</evidence>
<dbReference type="PANTHER" id="PTHR30349">
    <property type="entry name" value="PHAGE INTEGRASE-RELATED"/>
    <property type="match status" value="1"/>
</dbReference>
<protein>
    <submittedName>
        <fullName evidence="7">Integrase</fullName>
    </submittedName>
</protein>
<dbReference type="Pfam" id="PF20172">
    <property type="entry name" value="DUF6538"/>
    <property type="match status" value="1"/>
</dbReference>
<dbReference type="InterPro" id="IPR050090">
    <property type="entry name" value="Tyrosine_recombinase_XerCD"/>
</dbReference>